<feature type="region of interest" description="Disordered" evidence="1">
    <location>
        <begin position="193"/>
        <end position="215"/>
    </location>
</feature>
<evidence type="ECO:0008006" key="4">
    <source>
        <dbReference type="Google" id="ProtNLM"/>
    </source>
</evidence>
<dbReference type="AlphaFoldDB" id="A0A9P1IKA5"/>
<evidence type="ECO:0000256" key="1">
    <source>
        <dbReference type="SAM" id="MobiDB-lite"/>
    </source>
</evidence>
<dbReference type="InterPro" id="IPR027267">
    <property type="entry name" value="AH/BAR_dom_sf"/>
</dbReference>
<proteinExistence type="predicted"/>
<gene>
    <name evidence="2" type="ORF">CAMP_LOCUS8293</name>
</gene>
<accession>A0A9P1IKA5</accession>
<protein>
    <recommendedName>
        <fullName evidence="4">BAR domain-containing protein</fullName>
    </recommendedName>
</protein>
<dbReference type="Proteomes" id="UP001152747">
    <property type="component" value="Unassembled WGS sequence"/>
</dbReference>
<sequence length="272" mass="31148">MESSQRGGGSIRSKLEESTYSSQNATKFHGIVGEANKKPGLLTSLRRTKRKSRKIPDEINQSIQQLDAYKSSADKMHKALIYQLFENYKYAKIFYKSTDIPKSIQMDRPYKAIGDYLGTFEKCTKKSRKGKYLGMDKSTEALKELSNENDEYVKKQLENLKPLISFIGQEYWEHAKLRNAYFESLDAYENAQNAQNRGKSGEMDLTSATKNRDENKAKLSENLSKLWDEQRPKHAECLLKFAEDAAKHHEKMAEILATTDCGLKSMISLMKS</sequence>
<evidence type="ECO:0000313" key="2">
    <source>
        <dbReference type="EMBL" id="CAI5445656.1"/>
    </source>
</evidence>
<comment type="caution">
    <text evidence="2">The sequence shown here is derived from an EMBL/GenBank/DDBJ whole genome shotgun (WGS) entry which is preliminary data.</text>
</comment>
<feature type="region of interest" description="Disordered" evidence="1">
    <location>
        <begin position="1"/>
        <end position="32"/>
    </location>
</feature>
<dbReference type="EMBL" id="CANHGI010000003">
    <property type="protein sequence ID" value="CAI5445656.1"/>
    <property type="molecule type" value="Genomic_DNA"/>
</dbReference>
<dbReference type="OrthoDB" id="5789121at2759"/>
<name>A0A9P1IKA5_9PELO</name>
<feature type="compositionally biased region" description="Gly residues" evidence="1">
    <location>
        <begin position="1"/>
        <end position="10"/>
    </location>
</feature>
<dbReference type="PANTHER" id="PTHR39364:SF1">
    <property type="entry name" value="DUF5045 DOMAIN-CONTAINING PROTEIN-RELATED"/>
    <property type="match status" value="1"/>
</dbReference>
<dbReference type="PANTHER" id="PTHR39364">
    <property type="entry name" value="PROTEIN CBG04867"/>
    <property type="match status" value="1"/>
</dbReference>
<reference evidence="2" key="1">
    <citation type="submission" date="2022-11" db="EMBL/GenBank/DDBJ databases">
        <authorList>
            <person name="Kikuchi T."/>
        </authorList>
    </citation>
    <scope>NUCLEOTIDE SEQUENCE</scope>
    <source>
        <strain evidence="2">PS1010</strain>
    </source>
</reference>
<dbReference type="Gene3D" id="1.20.1270.60">
    <property type="entry name" value="Arfaptin homology (AH) domain/BAR domain"/>
    <property type="match status" value="1"/>
</dbReference>
<evidence type="ECO:0000313" key="3">
    <source>
        <dbReference type="Proteomes" id="UP001152747"/>
    </source>
</evidence>
<keyword evidence="3" id="KW-1185">Reference proteome</keyword>
<organism evidence="2 3">
    <name type="scientific">Caenorhabditis angaria</name>
    <dbReference type="NCBI Taxonomy" id="860376"/>
    <lineage>
        <taxon>Eukaryota</taxon>
        <taxon>Metazoa</taxon>
        <taxon>Ecdysozoa</taxon>
        <taxon>Nematoda</taxon>
        <taxon>Chromadorea</taxon>
        <taxon>Rhabditida</taxon>
        <taxon>Rhabditina</taxon>
        <taxon>Rhabditomorpha</taxon>
        <taxon>Rhabditoidea</taxon>
        <taxon>Rhabditidae</taxon>
        <taxon>Peloderinae</taxon>
        <taxon>Caenorhabditis</taxon>
    </lineage>
</organism>
<dbReference type="SUPFAM" id="SSF103657">
    <property type="entry name" value="BAR/IMD domain-like"/>
    <property type="match status" value="1"/>
</dbReference>